<evidence type="ECO:0000313" key="3">
    <source>
        <dbReference type="Proteomes" id="UP000180088"/>
    </source>
</evidence>
<gene>
    <name evidence="2" type="ORF">BI347_02615</name>
</gene>
<evidence type="ECO:0000313" key="2">
    <source>
        <dbReference type="EMBL" id="OHX12517.1"/>
    </source>
</evidence>
<evidence type="ECO:0000259" key="1">
    <source>
        <dbReference type="Pfam" id="PF04606"/>
    </source>
</evidence>
<reference evidence="2 3" key="1">
    <citation type="submission" date="2016-09" db="EMBL/GenBank/DDBJ databases">
        <title>Chromobacterium muskegensis sp. nov., an insecticidal bacterium isolated from Sphagnum bogs.</title>
        <authorList>
            <person name="Sparks M.E."/>
            <person name="Blackburn M.B."/>
            <person name="Gundersen-Rindal D.E."/>
            <person name="Mitchell A."/>
            <person name="Farrar R."/>
            <person name="Kuhar D."/>
        </authorList>
    </citation>
    <scope>NUCLEOTIDE SEQUENCE [LARGE SCALE GENOMIC DNA]</scope>
    <source>
        <strain evidence="2 3">37-2</strain>
    </source>
</reference>
<name>A0A1S1WYY0_9NEIS</name>
<dbReference type="InterPro" id="IPR007684">
    <property type="entry name" value="Znf_Ogr/Delta"/>
</dbReference>
<dbReference type="EMBL" id="MKCS01000001">
    <property type="protein sequence ID" value="OHX12517.1"/>
    <property type="molecule type" value="Genomic_DNA"/>
</dbReference>
<dbReference type="STRING" id="1903179.BI347_02615"/>
<feature type="domain" description="Zinc finger Ogr/Delta-type" evidence="1">
    <location>
        <begin position="2"/>
        <end position="35"/>
    </location>
</feature>
<dbReference type="Pfam" id="PF04606">
    <property type="entry name" value="Ogr_Delta"/>
    <property type="match status" value="1"/>
</dbReference>
<dbReference type="AlphaFoldDB" id="A0A1S1WYY0"/>
<comment type="caution">
    <text evidence="2">The sequence shown here is derived from an EMBL/GenBank/DDBJ whole genome shotgun (WGS) entry which is preliminary data.</text>
</comment>
<organism evidence="2 3">
    <name type="scientific">Chromobacterium sphagni</name>
    <dbReference type="NCBI Taxonomy" id="1903179"/>
    <lineage>
        <taxon>Bacteria</taxon>
        <taxon>Pseudomonadati</taxon>
        <taxon>Pseudomonadota</taxon>
        <taxon>Betaproteobacteria</taxon>
        <taxon>Neisseriales</taxon>
        <taxon>Chromobacteriaceae</taxon>
        <taxon>Chromobacterium</taxon>
    </lineage>
</organism>
<protein>
    <recommendedName>
        <fullName evidence="1">Zinc finger Ogr/Delta-type domain-containing protein</fullName>
    </recommendedName>
</protein>
<accession>A0A1S1WYY0</accession>
<sequence>MSRVRTSRMMSATSKEIYYNCSNDDCCHQYKTLEGDPRTLAQPIKGGMAIPLEQLRQLPGLATAPALALTTSQGRIRHTVLK</sequence>
<dbReference type="Proteomes" id="UP000180088">
    <property type="component" value="Unassembled WGS sequence"/>
</dbReference>
<proteinExistence type="predicted"/>